<sequence>MSTNPTFESAYALLLNGEIVCEHRFPQEFNLLRMEDQVQRMDYMLAPLNRRIRTTQDNASYLMAYIDPSTSNARSNIRTQFSRVINQIEPLVKWLRLVMDVSGSERPIVPGEVISESKMQTHIEQVPALEAKLESLVKSGLFSSRQSDSKGRLSYVMGKLVDEGYLTRLGSAGSQYRATGKWSWLYDTMSFISVHEDLPEPEQRDGQMEFLE</sequence>
<dbReference type="EMBL" id="JASSQD010000001">
    <property type="protein sequence ID" value="MDK9556085.1"/>
    <property type="molecule type" value="Genomic_DNA"/>
</dbReference>
<name>A0ABT7H866_9GAMM</name>
<protein>
    <submittedName>
        <fullName evidence="1">Uncharacterized protein</fullName>
    </submittedName>
</protein>
<dbReference type="Proteomes" id="UP001223547">
    <property type="component" value="Unassembled WGS sequence"/>
</dbReference>
<keyword evidence="2" id="KW-1185">Reference proteome</keyword>
<dbReference type="RefSeq" id="WP_285366838.1">
    <property type="nucleotide sequence ID" value="NZ_JASSQD010000001.1"/>
</dbReference>
<organism evidence="1 2">
    <name type="scientific">Marinobacter albus</name>
    <dbReference type="NCBI Taxonomy" id="3030833"/>
    <lineage>
        <taxon>Bacteria</taxon>
        <taxon>Pseudomonadati</taxon>
        <taxon>Pseudomonadota</taxon>
        <taxon>Gammaproteobacteria</taxon>
        <taxon>Pseudomonadales</taxon>
        <taxon>Marinobacteraceae</taxon>
        <taxon>Marinobacter</taxon>
    </lineage>
</organism>
<comment type="caution">
    <text evidence="1">The sequence shown here is derived from an EMBL/GenBank/DDBJ whole genome shotgun (WGS) entry which is preliminary data.</text>
</comment>
<evidence type="ECO:0000313" key="2">
    <source>
        <dbReference type="Proteomes" id="UP001223547"/>
    </source>
</evidence>
<proteinExistence type="predicted"/>
<gene>
    <name evidence="1" type="ORF">QQF73_00510</name>
</gene>
<evidence type="ECO:0000313" key="1">
    <source>
        <dbReference type="EMBL" id="MDK9556085.1"/>
    </source>
</evidence>
<reference evidence="1 2" key="1">
    <citation type="submission" date="2023-05" db="EMBL/GenBank/DDBJ databases">
        <title>Marinobacter albus sp. nov., a marine bacterium isolated from sand in a coastal intertidal zone of huludao.</title>
        <authorList>
            <person name="Deng T."/>
        </authorList>
    </citation>
    <scope>NUCLEOTIDE SEQUENCE [LARGE SCALE GENOMIC DNA]</scope>
    <source>
        <strain evidence="1 2">M216</strain>
    </source>
</reference>
<accession>A0ABT7H866</accession>